<keyword evidence="2" id="KW-1185">Reference proteome</keyword>
<dbReference type="EMBL" id="FWFR01000003">
    <property type="protein sequence ID" value="SLN70255.1"/>
    <property type="molecule type" value="Genomic_DNA"/>
</dbReference>
<proteinExistence type="predicted"/>
<dbReference type="Proteomes" id="UP000193200">
    <property type="component" value="Unassembled WGS sequence"/>
</dbReference>
<accession>A0A1Y5TRD1</accession>
<evidence type="ECO:0000313" key="1">
    <source>
        <dbReference type="EMBL" id="SLN70255.1"/>
    </source>
</evidence>
<organism evidence="1 2">
    <name type="scientific">Oceanibacterium hippocampi</name>
    <dbReference type="NCBI Taxonomy" id="745714"/>
    <lineage>
        <taxon>Bacteria</taxon>
        <taxon>Pseudomonadati</taxon>
        <taxon>Pseudomonadota</taxon>
        <taxon>Alphaproteobacteria</taxon>
        <taxon>Sneathiellales</taxon>
        <taxon>Sneathiellaceae</taxon>
        <taxon>Oceanibacterium</taxon>
    </lineage>
</organism>
<evidence type="ECO:0000313" key="2">
    <source>
        <dbReference type="Proteomes" id="UP000193200"/>
    </source>
</evidence>
<dbReference type="AlphaFoldDB" id="A0A1Y5TRD1"/>
<sequence length="164" mass="18309">MLRTILTGMQQALEAIQKTTTLTLGVEGGVPPSYSLDVLAGVLIDLTKIVSLMPNQVKAVEAILQANVNENRETIKKMDSGNKPWFDATMAVYAAMFRSVETLLRDIYREADDPDGTKEKAWEQRIQDIRVKFRLDNEELQDDVRDFILAAQPAEASGGQLNVR</sequence>
<protein>
    <submittedName>
        <fullName evidence="1">Uncharacterized protein</fullName>
    </submittedName>
</protein>
<dbReference type="RefSeq" id="WP_085884625.1">
    <property type="nucleotide sequence ID" value="NZ_FWFR01000003.1"/>
</dbReference>
<name>A0A1Y5TRD1_9PROT</name>
<gene>
    <name evidence="1" type="ORF">OCH7691_03266</name>
</gene>
<reference evidence="1 2" key="1">
    <citation type="submission" date="2017-03" db="EMBL/GenBank/DDBJ databases">
        <authorList>
            <person name="Afonso C.L."/>
            <person name="Miller P.J."/>
            <person name="Scott M.A."/>
            <person name="Spackman E."/>
            <person name="Goraichik I."/>
            <person name="Dimitrov K.M."/>
            <person name="Suarez D.L."/>
            <person name="Swayne D.E."/>
        </authorList>
    </citation>
    <scope>NUCLEOTIDE SEQUENCE [LARGE SCALE GENOMIC DNA]</scope>
    <source>
        <strain evidence="1 2">CECT 7691</strain>
    </source>
</reference>
<dbReference type="InParanoid" id="A0A1Y5TRD1"/>